<reference evidence="1 2" key="1">
    <citation type="journal article" date="2023" name="G3 (Bethesda)">
        <title>A chromosome-length genome assembly and annotation of blackberry (Rubus argutus, cv. 'Hillquist').</title>
        <authorList>
            <person name="Bruna T."/>
            <person name="Aryal R."/>
            <person name="Dudchenko O."/>
            <person name="Sargent D.J."/>
            <person name="Mead D."/>
            <person name="Buti M."/>
            <person name="Cavallini A."/>
            <person name="Hytonen T."/>
            <person name="Andres J."/>
            <person name="Pham M."/>
            <person name="Weisz D."/>
            <person name="Mascagni F."/>
            <person name="Usai G."/>
            <person name="Natali L."/>
            <person name="Bassil N."/>
            <person name="Fernandez G.E."/>
            <person name="Lomsadze A."/>
            <person name="Armour M."/>
            <person name="Olukolu B."/>
            <person name="Poorten T."/>
            <person name="Britton C."/>
            <person name="Davik J."/>
            <person name="Ashrafi H."/>
            <person name="Aiden E.L."/>
            <person name="Borodovsky M."/>
            <person name="Worthington M."/>
        </authorList>
    </citation>
    <scope>NUCLEOTIDE SEQUENCE [LARGE SCALE GENOMIC DNA]</scope>
    <source>
        <strain evidence="1">PI 553951</strain>
    </source>
</reference>
<evidence type="ECO:0000313" key="1">
    <source>
        <dbReference type="EMBL" id="KAK9932048.1"/>
    </source>
</evidence>
<sequence length="154" mass="16416">MEALHLSSPHSVVLQPKRLKSFSQGTQKVSTCYPTNLLFITATLSRPTAEISAEPSFSTSLPHLLTPSPPPNRVSSSSLQYEPGFLGEVPDCTVVNRNCDIVDALGSLTNILTSKVYDVAIESPLELVTGCQNIVMSNLDSGCRTTGIGGLKPN</sequence>
<dbReference type="EMBL" id="JBEDUW010000004">
    <property type="protein sequence ID" value="KAK9932048.1"/>
    <property type="molecule type" value="Genomic_DNA"/>
</dbReference>
<comment type="caution">
    <text evidence="1">The sequence shown here is derived from an EMBL/GenBank/DDBJ whole genome shotgun (WGS) entry which is preliminary data.</text>
</comment>
<gene>
    <name evidence="1" type="ORF">M0R45_019299</name>
</gene>
<proteinExistence type="predicted"/>
<keyword evidence="2" id="KW-1185">Reference proteome</keyword>
<evidence type="ECO:0000313" key="2">
    <source>
        <dbReference type="Proteomes" id="UP001457282"/>
    </source>
</evidence>
<dbReference type="Proteomes" id="UP001457282">
    <property type="component" value="Unassembled WGS sequence"/>
</dbReference>
<accession>A0AAW1X518</accession>
<name>A0AAW1X518_RUBAR</name>
<protein>
    <submittedName>
        <fullName evidence="1">Uncharacterized protein</fullName>
    </submittedName>
</protein>
<organism evidence="1 2">
    <name type="scientific">Rubus argutus</name>
    <name type="common">Southern blackberry</name>
    <dbReference type="NCBI Taxonomy" id="59490"/>
    <lineage>
        <taxon>Eukaryota</taxon>
        <taxon>Viridiplantae</taxon>
        <taxon>Streptophyta</taxon>
        <taxon>Embryophyta</taxon>
        <taxon>Tracheophyta</taxon>
        <taxon>Spermatophyta</taxon>
        <taxon>Magnoliopsida</taxon>
        <taxon>eudicotyledons</taxon>
        <taxon>Gunneridae</taxon>
        <taxon>Pentapetalae</taxon>
        <taxon>rosids</taxon>
        <taxon>fabids</taxon>
        <taxon>Rosales</taxon>
        <taxon>Rosaceae</taxon>
        <taxon>Rosoideae</taxon>
        <taxon>Rosoideae incertae sedis</taxon>
        <taxon>Rubus</taxon>
    </lineage>
</organism>
<dbReference type="AlphaFoldDB" id="A0AAW1X518"/>